<proteinExistence type="predicted"/>
<keyword evidence="1" id="KW-0472">Membrane</keyword>
<dbReference type="STRING" id="305900.GV64_17280"/>
<name>A0A081KDM5_9GAMM</name>
<accession>A0A081KDM5</accession>
<gene>
    <name evidence="2" type="ORF">GV64_17280</name>
</gene>
<dbReference type="Proteomes" id="UP000027997">
    <property type="component" value="Unassembled WGS sequence"/>
</dbReference>
<organism evidence="2 3">
    <name type="scientific">Endozoicomonas elysicola</name>
    <dbReference type="NCBI Taxonomy" id="305900"/>
    <lineage>
        <taxon>Bacteria</taxon>
        <taxon>Pseudomonadati</taxon>
        <taxon>Pseudomonadota</taxon>
        <taxon>Gammaproteobacteria</taxon>
        <taxon>Oceanospirillales</taxon>
        <taxon>Endozoicomonadaceae</taxon>
        <taxon>Endozoicomonas</taxon>
    </lineage>
</organism>
<keyword evidence="3" id="KW-1185">Reference proteome</keyword>
<evidence type="ECO:0000313" key="3">
    <source>
        <dbReference type="Proteomes" id="UP000027997"/>
    </source>
</evidence>
<reference evidence="2 3" key="1">
    <citation type="submission" date="2014-06" db="EMBL/GenBank/DDBJ databases">
        <title>Whole Genome Sequences of Three Symbiotic Endozoicomonas Bacteria.</title>
        <authorList>
            <person name="Neave M.J."/>
            <person name="Apprill A."/>
            <person name="Voolstra C.R."/>
        </authorList>
    </citation>
    <scope>NUCLEOTIDE SEQUENCE [LARGE SCALE GENOMIC DNA]</scope>
    <source>
        <strain evidence="2 3">DSM 22380</strain>
    </source>
</reference>
<evidence type="ECO:0000313" key="2">
    <source>
        <dbReference type="EMBL" id="KEI72251.1"/>
    </source>
</evidence>
<evidence type="ECO:0008006" key="4">
    <source>
        <dbReference type="Google" id="ProtNLM"/>
    </source>
</evidence>
<evidence type="ECO:0000256" key="1">
    <source>
        <dbReference type="SAM" id="Phobius"/>
    </source>
</evidence>
<dbReference type="AlphaFoldDB" id="A0A081KDM5"/>
<dbReference type="EMBL" id="JOJP01000001">
    <property type="protein sequence ID" value="KEI72251.1"/>
    <property type="molecule type" value="Genomic_DNA"/>
</dbReference>
<protein>
    <recommendedName>
        <fullName evidence="4">Copper resistance protein</fullName>
    </recommendedName>
</protein>
<feature type="transmembrane region" description="Helical" evidence="1">
    <location>
        <begin position="86"/>
        <end position="106"/>
    </location>
</feature>
<keyword evidence="1" id="KW-1133">Transmembrane helix</keyword>
<sequence>MVSRHLSQPQKKAIARQSILLVCMVLAVCLWQRAGLGSACPIKADQYHSGFIFSSNTGLHQDISEPESTDTECELSNHLIQNQSQLIELGALLAPLLLLILAWFCAGSKVTFPSLTEPITPRRRHHLVLCVFQE</sequence>
<dbReference type="RefSeq" id="WP_020583850.1">
    <property type="nucleotide sequence ID" value="NZ_JOJP01000001.1"/>
</dbReference>
<comment type="caution">
    <text evidence="2">The sequence shown here is derived from an EMBL/GenBank/DDBJ whole genome shotgun (WGS) entry which is preliminary data.</text>
</comment>
<keyword evidence="1" id="KW-0812">Transmembrane</keyword>